<reference evidence="1" key="2">
    <citation type="submission" date="2023-02" db="EMBL/GenBank/DDBJ databases">
        <authorList>
            <consortium name="DOE Joint Genome Institute"/>
            <person name="Mondo S.J."/>
            <person name="Chang Y."/>
            <person name="Wang Y."/>
            <person name="Ahrendt S."/>
            <person name="Andreopoulos W."/>
            <person name="Barry K."/>
            <person name="Beard J."/>
            <person name="Benny G.L."/>
            <person name="Blankenship S."/>
            <person name="Bonito G."/>
            <person name="Cuomo C."/>
            <person name="Desiro A."/>
            <person name="Gervers K.A."/>
            <person name="Hundley H."/>
            <person name="Kuo A."/>
            <person name="LaButti K."/>
            <person name="Lang B.F."/>
            <person name="Lipzen A."/>
            <person name="O'Donnell K."/>
            <person name="Pangilinan J."/>
            <person name="Reynolds N."/>
            <person name="Sandor L."/>
            <person name="Smith M.W."/>
            <person name="Tsang A."/>
            <person name="Grigoriev I.V."/>
            <person name="Stajich J.E."/>
            <person name="Spatafora J.W."/>
        </authorList>
    </citation>
    <scope>NUCLEOTIDE SEQUENCE</scope>
    <source>
        <strain evidence="1">RSA 2281</strain>
    </source>
</reference>
<accession>A0AAD5PD68</accession>
<proteinExistence type="predicted"/>
<gene>
    <name evidence="1" type="ORF">BDA99DRAFT_511338</name>
</gene>
<evidence type="ECO:0000313" key="2">
    <source>
        <dbReference type="Proteomes" id="UP001209540"/>
    </source>
</evidence>
<keyword evidence="2" id="KW-1185">Reference proteome</keyword>
<dbReference type="AlphaFoldDB" id="A0AAD5PD68"/>
<dbReference type="EMBL" id="JAIXMP010000015">
    <property type="protein sequence ID" value="KAI9261429.1"/>
    <property type="molecule type" value="Genomic_DNA"/>
</dbReference>
<reference evidence="1" key="1">
    <citation type="journal article" date="2022" name="IScience">
        <title>Evolution of zygomycete secretomes and the origins of terrestrial fungal ecologies.</title>
        <authorList>
            <person name="Chang Y."/>
            <person name="Wang Y."/>
            <person name="Mondo S."/>
            <person name="Ahrendt S."/>
            <person name="Andreopoulos W."/>
            <person name="Barry K."/>
            <person name="Beard J."/>
            <person name="Benny G.L."/>
            <person name="Blankenship S."/>
            <person name="Bonito G."/>
            <person name="Cuomo C."/>
            <person name="Desiro A."/>
            <person name="Gervers K.A."/>
            <person name="Hundley H."/>
            <person name="Kuo A."/>
            <person name="LaButti K."/>
            <person name="Lang B.F."/>
            <person name="Lipzen A."/>
            <person name="O'Donnell K."/>
            <person name="Pangilinan J."/>
            <person name="Reynolds N."/>
            <person name="Sandor L."/>
            <person name="Smith M.E."/>
            <person name="Tsang A."/>
            <person name="Grigoriev I.V."/>
            <person name="Stajich J.E."/>
            <person name="Spatafora J.W."/>
        </authorList>
    </citation>
    <scope>NUCLEOTIDE SEQUENCE</scope>
    <source>
        <strain evidence="1">RSA 2281</strain>
    </source>
</reference>
<protein>
    <submittedName>
        <fullName evidence="1">Uncharacterized protein</fullName>
    </submittedName>
</protein>
<dbReference type="Proteomes" id="UP001209540">
    <property type="component" value="Unassembled WGS sequence"/>
</dbReference>
<name>A0AAD5PD68_9FUNG</name>
<organism evidence="1 2">
    <name type="scientific">Phascolomyces articulosus</name>
    <dbReference type="NCBI Taxonomy" id="60185"/>
    <lineage>
        <taxon>Eukaryota</taxon>
        <taxon>Fungi</taxon>
        <taxon>Fungi incertae sedis</taxon>
        <taxon>Mucoromycota</taxon>
        <taxon>Mucoromycotina</taxon>
        <taxon>Mucoromycetes</taxon>
        <taxon>Mucorales</taxon>
        <taxon>Lichtheimiaceae</taxon>
        <taxon>Phascolomyces</taxon>
    </lineage>
</organism>
<evidence type="ECO:0000313" key="1">
    <source>
        <dbReference type="EMBL" id="KAI9261429.1"/>
    </source>
</evidence>
<sequence>MTVNKVQPPATRSMRRGNSYVKSEYKQVDPFDLVTKTMEDALKRYRAMDKPEIFLDKLTRLIKKFGIGMFFYEREAWAEADFDCAMGFIDPIDNNRCILADQNMVVADFWRKRTKRQTKALAEIQEAKRALSSIRPRCDIHNRTADDVHIPRSISEHWSSSNDLKPHSFNGEEKENCKIPLRDEDTNVAVVSTPPPTPTPTDTEKQKAQTQALIALNALNTAKKIMKSEGKKIEQLPEYFKDLPTVIKWTQNMWQHDQHACQASALMRFERNMHAISLFRLKYITQLLFEPGDFERCIADNDYERMSRYIRGGRRLITLTRQYGFSILLLVDNIHAYTIGKDTDEEKWKKEIDESLTEGSISDAFNLVNAEFFKPEYSWSTVPALEQVAHWLFQEEFLKYTPYP</sequence>
<comment type="caution">
    <text evidence="1">The sequence shown here is derived from an EMBL/GenBank/DDBJ whole genome shotgun (WGS) entry which is preliminary data.</text>
</comment>